<dbReference type="Proteomes" id="UP001601992">
    <property type="component" value="Unassembled WGS sequence"/>
</dbReference>
<accession>A0ABW6S1N4</accession>
<evidence type="ECO:0000313" key="3">
    <source>
        <dbReference type="Proteomes" id="UP001601992"/>
    </source>
</evidence>
<dbReference type="EMBL" id="JBIAQY010000007">
    <property type="protein sequence ID" value="MFF3570212.1"/>
    <property type="molecule type" value="Genomic_DNA"/>
</dbReference>
<keyword evidence="3" id="KW-1185">Reference proteome</keyword>
<dbReference type="InterPro" id="IPR022236">
    <property type="entry name" value="DUF3761"/>
</dbReference>
<keyword evidence="1" id="KW-0472">Membrane</keyword>
<dbReference type="Pfam" id="PF12587">
    <property type="entry name" value="DUF3761"/>
    <property type="match status" value="1"/>
</dbReference>
<evidence type="ECO:0000313" key="2">
    <source>
        <dbReference type="EMBL" id="MFF3570212.1"/>
    </source>
</evidence>
<name>A0ABW6S1N4_9NOCA</name>
<keyword evidence="1" id="KW-0812">Transmembrane</keyword>
<feature type="transmembrane region" description="Helical" evidence="1">
    <location>
        <begin position="20"/>
        <end position="45"/>
    </location>
</feature>
<organism evidence="2 3">
    <name type="scientific">Nocardia jiangxiensis</name>
    <dbReference type="NCBI Taxonomy" id="282685"/>
    <lineage>
        <taxon>Bacteria</taxon>
        <taxon>Bacillati</taxon>
        <taxon>Actinomycetota</taxon>
        <taxon>Actinomycetes</taxon>
        <taxon>Mycobacteriales</taxon>
        <taxon>Nocardiaceae</taxon>
        <taxon>Nocardia</taxon>
    </lineage>
</organism>
<protein>
    <submittedName>
        <fullName evidence="2">DUF3761 domain-containing protein</fullName>
    </submittedName>
</protein>
<keyword evidence="1" id="KW-1133">Transmembrane helix</keyword>
<reference evidence="2 3" key="1">
    <citation type="submission" date="2024-10" db="EMBL/GenBank/DDBJ databases">
        <title>The Natural Products Discovery Center: Release of the First 8490 Sequenced Strains for Exploring Actinobacteria Biosynthetic Diversity.</title>
        <authorList>
            <person name="Kalkreuter E."/>
            <person name="Kautsar S.A."/>
            <person name="Yang D."/>
            <person name="Bader C.D."/>
            <person name="Teijaro C.N."/>
            <person name="Fluegel L."/>
            <person name="Davis C.M."/>
            <person name="Simpson J.R."/>
            <person name="Lauterbach L."/>
            <person name="Steele A.D."/>
            <person name="Gui C."/>
            <person name="Meng S."/>
            <person name="Li G."/>
            <person name="Viehrig K."/>
            <person name="Ye F."/>
            <person name="Su P."/>
            <person name="Kiefer A.F."/>
            <person name="Nichols A."/>
            <person name="Cepeda A.J."/>
            <person name="Yan W."/>
            <person name="Fan B."/>
            <person name="Jiang Y."/>
            <person name="Adhikari A."/>
            <person name="Zheng C.-J."/>
            <person name="Schuster L."/>
            <person name="Cowan T.M."/>
            <person name="Smanski M.J."/>
            <person name="Chevrette M.G."/>
            <person name="De Carvalho L.P.S."/>
            <person name="Shen B."/>
        </authorList>
    </citation>
    <scope>NUCLEOTIDE SEQUENCE [LARGE SCALE GENOMIC DNA]</scope>
    <source>
        <strain evidence="2 3">NPDC002593</strain>
    </source>
</reference>
<evidence type="ECO:0000256" key="1">
    <source>
        <dbReference type="SAM" id="Phobius"/>
    </source>
</evidence>
<comment type="caution">
    <text evidence="2">The sequence shown here is derived from an EMBL/GenBank/DDBJ whole genome shotgun (WGS) entry which is preliminary data.</text>
</comment>
<proteinExistence type="predicted"/>
<gene>
    <name evidence="2" type="ORF">ACFYXQ_20770</name>
</gene>
<dbReference type="RefSeq" id="WP_387404663.1">
    <property type="nucleotide sequence ID" value="NZ_JBIAQY010000007.1"/>
</dbReference>
<sequence length="109" mass="11391">MNAESSRVTHRTGVRRSLALRIALVSWGFAVIIGGGSLVSLPIAAAAPAFVSCPAQDYQNSSGNCVPRPETDSSGVPDGATAQCRDGEYSFSQHRRGTCSGHGGVSRWL</sequence>